<organism evidence="1 2">
    <name type="scientific">Vibrio agarivorans</name>
    <dbReference type="NCBI Taxonomy" id="153622"/>
    <lineage>
        <taxon>Bacteria</taxon>
        <taxon>Pseudomonadati</taxon>
        <taxon>Pseudomonadota</taxon>
        <taxon>Gammaproteobacteria</taxon>
        <taxon>Vibrionales</taxon>
        <taxon>Vibrionaceae</taxon>
        <taxon>Vibrio</taxon>
    </lineage>
</organism>
<sequence>MENVKGHTFKMLSSNDEVLIKGGKTASAEFAGLAESLPITRSGLSALTDLGNITNLLGELRKDDIRSPAERAQEAKRALLKVDSLLKSMGSTRELISNSIAATDTLKDNILNKPQDSVITAQIAEALRAEHKQQRREKLTNPDVIAAIAKAPSFVFGLTDADVKNAQDRFIKELYPDILDSYETADKALRMVERAEAYGKTSKKLADMLIHDGNFNKQGKPKLDTSLLD</sequence>
<keyword evidence="2" id="KW-1185">Reference proteome</keyword>
<comment type="caution">
    <text evidence="1">The sequence shown here is derived from an EMBL/GenBank/DDBJ whole genome shotgun (WGS) entry which is preliminary data.</text>
</comment>
<dbReference type="Proteomes" id="UP001169719">
    <property type="component" value="Unassembled WGS sequence"/>
</dbReference>
<dbReference type="EMBL" id="JAUEOZ010000001">
    <property type="protein sequence ID" value="MDN2481649.1"/>
    <property type="molecule type" value="Genomic_DNA"/>
</dbReference>
<evidence type="ECO:0000313" key="2">
    <source>
        <dbReference type="Proteomes" id="UP001169719"/>
    </source>
</evidence>
<accession>A0ABT7Y0S8</accession>
<gene>
    <name evidence="1" type="ORF">QWJ08_09595</name>
</gene>
<protein>
    <submittedName>
        <fullName evidence="1">Uncharacterized protein</fullName>
    </submittedName>
</protein>
<proteinExistence type="predicted"/>
<name>A0ABT7Y0S8_9VIBR</name>
<reference evidence="1" key="1">
    <citation type="submission" date="2024-05" db="EMBL/GenBank/DDBJ databases">
        <title>Genome Sequences of Four Agar- Degrading Marine Bacteria.</title>
        <authorList>
            <person name="Phillips E.K."/>
            <person name="Shaffer J.C."/>
            <person name="Henson M.W."/>
            <person name="Temperton B."/>
            <person name="Thrash C.J."/>
            <person name="Martin M.O."/>
        </authorList>
    </citation>
    <scope>NUCLEOTIDE SEQUENCE</scope>
    <source>
        <strain evidence="1">EKP203</strain>
    </source>
</reference>
<evidence type="ECO:0000313" key="1">
    <source>
        <dbReference type="EMBL" id="MDN2481649.1"/>
    </source>
</evidence>
<dbReference type="RefSeq" id="WP_289961730.1">
    <property type="nucleotide sequence ID" value="NZ_JAUEOZ010000001.1"/>
</dbReference>